<evidence type="ECO:0000313" key="9">
    <source>
        <dbReference type="Proteomes" id="UP001519289"/>
    </source>
</evidence>
<evidence type="ECO:0000259" key="7">
    <source>
        <dbReference type="Pfam" id="PF00814"/>
    </source>
</evidence>
<dbReference type="Pfam" id="PF00814">
    <property type="entry name" value="TsaD"/>
    <property type="match status" value="1"/>
</dbReference>
<sequence length="323" mass="34073">MQTRLFLGIDTSYYTCSLALVDEAGRLLEDQRRPLAVALGQRGVAPQEAVWAHLNALPQLAEPVLRTHGRAVAAVAASVKPRPVEGSYLPPFRVGEGFGRALAAALGVPFYPTTHQEMHIQAGLWSADKPPQGHAFLAVHLSGGTTELVRVTRRPGGFAEELLGGTQDLHAGQFVDRVGVALGLPFPAGPHLERLAASGVPGRVALPSAVRGYTLSFSGPESAAQRLVGKAEPADLALAVLHAVARSLEKWLLHAMEETGLREVLVVGGVAANQILRERLRQRLEHPAVGARLAFAQPQYSTDNAVGTALLAREIAGAAGVTG</sequence>
<dbReference type="Proteomes" id="UP001519289">
    <property type="component" value="Unassembled WGS sequence"/>
</dbReference>
<gene>
    <name evidence="8" type="ORF">J2Z79_000060</name>
</gene>
<organism evidence="8 9">
    <name type="scientific">Symbiobacterium terraclitae</name>
    <dbReference type="NCBI Taxonomy" id="557451"/>
    <lineage>
        <taxon>Bacteria</taxon>
        <taxon>Bacillati</taxon>
        <taxon>Bacillota</taxon>
        <taxon>Clostridia</taxon>
        <taxon>Eubacteriales</taxon>
        <taxon>Symbiobacteriaceae</taxon>
        <taxon>Symbiobacterium</taxon>
    </lineage>
</organism>
<evidence type="ECO:0000256" key="6">
    <source>
        <dbReference type="ARBA" id="ARBA00048117"/>
    </source>
</evidence>
<evidence type="ECO:0000256" key="5">
    <source>
        <dbReference type="ARBA" id="ARBA00023315"/>
    </source>
</evidence>
<evidence type="ECO:0000256" key="3">
    <source>
        <dbReference type="ARBA" id="ARBA00022694"/>
    </source>
</evidence>
<evidence type="ECO:0000256" key="4">
    <source>
        <dbReference type="ARBA" id="ARBA00022723"/>
    </source>
</evidence>
<accession>A0ABS4JMA9</accession>
<keyword evidence="2 8" id="KW-0808">Transferase</keyword>
<evidence type="ECO:0000256" key="2">
    <source>
        <dbReference type="ARBA" id="ARBA00022679"/>
    </source>
</evidence>
<proteinExistence type="predicted"/>
<reference evidence="8 9" key="1">
    <citation type="submission" date="2021-03" db="EMBL/GenBank/DDBJ databases">
        <title>Genomic Encyclopedia of Type Strains, Phase IV (KMG-IV): sequencing the most valuable type-strain genomes for metagenomic binning, comparative biology and taxonomic classification.</title>
        <authorList>
            <person name="Goeker M."/>
        </authorList>
    </citation>
    <scope>NUCLEOTIDE SEQUENCE [LARGE SCALE GENOMIC DNA]</scope>
    <source>
        <strain evidence="8 9">DSM 27138</strain>
    </source>
</reference>
<dbReference type="Gene3D" id="3.30.420.40">
    <property type="match status" value="2"/>
</dbReference>
<dbReference type="EMBL" id="JAGGLG010000001">
    <property type="protein sequence ID" value="MBP2016687.1"/>
    <property type="molecule type" value="Genomic_DNA"/>
</dbReference>
<feature type="domain" description="Gcp-like" evidence="7">
    <location>
        <begin position="41"/>
        <end position="307"/>
    </location>
</feature>
<dbReference type="PRINTS" id="PR00789">
    <property type="entry name" value="OSIALOPTASE"/>
</dbReference>
<keyword evidence="9" id="KW-1185">Reference proteome</keyword>
<dbReference type="PANTHER" id="PTHR11735:SF14">
    <property type="entry name" value="TRNA N6-ADENOSINE THREONYLCARBAMOYLTRANSFERASE"/>
    <property type="match status" value="1"/>
</dbReference>
<evidence type="ECO:0000256" key="1">
    <source>
        <dbReference type="ARBA" id="ARBA00012156"/>
    </source>
</evidence>
<dbReference type="PANTHER" id="PTHR11735">
    <property type="entry name" value="TRNA N6-ADENOSINE THREONYLCARBAMOYLTRANSFERASE"/>
    <property type="match status" value="1"/>
</dbReference>
<keyword evidence="3" id="KW-0819">tRNA processing</keyword>
<dbReference type="GO" id="GO:0061711">
    <property type="term" value="F:tRNA N(6)-L-threonylcarbamoyladenine synthase activity"/>
    <property type="evidence" value="ECO:0007669"/>
    <property type="project" value="UniProtKB-EC"/>
</dbReference>
<evidence type="ECO:0000313" key="8">
    <source>
        <dbReference type="EMBL" id="MBP2016687.1"/>
    </source>
</evidence>
<keyword evidence="5 8" id="KW-0012">Acyltransferase</keyword>
<comment type="catalytic activity">
    <reaction evidence="6">
        <text>L-threonylcarbamoyladenylate + adenosine(37) in tRNA = N(6)-L-threonylcarbamoyladenosine(37) in tRNA + AMP + H(+)</text>
        <dbReference type="Rhea" id="RHEA:37059"/>
        <dbReference type="Rhea" id="RHEA-COMP:10162"/>
        <dbReference type="Rhea" id="RHEA-COMP:10163"/>
        <dbReference type="ChEBI" id="CHEBI:15378"/>
        <dbReference type="ChEBI" id="CHEBI:73682"/>
        <dbReference type="ChEBI" id="CHEBI:74411"/>
        <dbReference type="ChEBI" id="CHEBI:74418"/>
        <dbReference type="ChEBI" id="CHEBI:456215"/>
        <dbReference type="EC" id="2.3.1.234"/>
    </reaction>
</comment>
<dbReference type="SUPFAM" id="SSF53067">
    <property type="entry name" value="Actin-like ATPase domain"/>
    <property type="match status" value="1"/>
</dbReference>
<comment type="caution">
    <text evidence="8">The sequence shown here is derived from an EMBL/GenBank/DDBJ whole genome shotgun (WGS) entry which is preliminary data.</text>
</comment>
<dbReference type="InterPro" id="IPR043129">
    <property type="entry name" value="ATPase_NBD"/>
</dbReference>
<name>A0ABS4JMA9_9FIRM</name>
<dbReference type="InterPro" id="IPR000905">
    <property type="entry name" value="Gcp-like_dom"/>
</dbReference>
<protein>
    <recommendedName>
        <fullName evidence="1">N(6)-L-threonylcarbamoyladenine synthase</fullName>
        <ecNumber evidence="1">2.3.1.234</ecNumber>
    </recommendedName>
</protein>
<keyword evidence="4" id="KW-0479">Metal-binding</keyword>
<dbReference type="EC" id="2.3.1.234" evidence="1"/>
<dbReference type="InterPro" id="IPR017861">
    <property type="entry name" value="KAE1/TsaD"/>
</dbReference>
<dbReference type="RefSeq" id="WP_209464850.1">
    <property type="nucleotide sequence ID" value="NZ_JAGGLG010000001.1"/>
</dbReference>